<dbReference type="InterPro" id="IPR020843">
    <property type="entry name" value="ER"/>
</dbReference>
<dbReference type="Pfam" id="PF00107">
    <property type="entry name" value="ADH_zinc_N"/>
    <property type="match status" value="1"/>
</dbReference>
<feature type="domain" description="Enoyl reductase (ER)" evidence="5">
    <location>
        <begin position="8"/>
        <end position="316"/>
    </location>
</feature>
<dbReference type="InterPro" id="IPR013149">
    <property type="entry name" value="ADH-like_C"/>
</dbReference>
<dbReference type="InterPro" id="IPR050129">
    <property type="entry name" value="Zn_alcohol_dh"/>
</dbReference>
<dbReference type="SUPFAM" id="SSF51735">
    <property type="entry name" value="NAD(P)-binding Rossmann-fold domains"/>
    <property type="match status" value="1"/>
</dbReference>
<evidence type="ECO:0000256" key="3">
    <source>
        <dbReference type="ARBA" id="ARBA00023002"/>
    </source>
</evidence>
<evidence type="ECO:0000256" key="1">
    <source>
        <dbReference type="ARBA" id="ARBA00022723"/>
    </source>
</evidence>
<dbReference type="OMA" id="VIIGHEY"/>
<evidence type="ECO:0000313" key="6">
    <source>
        <dbReference type="EMBL" id="KIV90645.1"/>
    </source>
</evidence>
<keyword evidence="2 4" id="KW-0862">Zinc</keyword>
<dbReference type="InterPro" id="IPR036291">
    <property type="entry name" value="NAD(P)-bd_dom_sf"/>
</dbReference>
<name>A0A0D1WNN8_EXOME</name>
<dbReference type="CDD" id="cd08233">
    <property type="entry name" value="butanediol_DH_like"/>
    <property type="match status" value="1"/>
</dbReference>
<dbReference type="HOGENOM" id="CLU_026673_11_0_1"/>
<sequence length="326" mass="34957">MRALRFHGNKDIRIEDIPEPSPRPGWVKVKNAWAGICGSDLHEYSVGPKNVPTEPHILTGETLPTVCGHEFSGVVCELGDGVNDIRIGQKVAVFPILTDQTCHWCQQELYGICPSWGFLGYSGYGGGMAEYICVERKALHLIPDELSLEVAALVEPLAVGWHAVNVGKVKSDHHCLVVGAGPIGIAMVHCLLARGVESVIVSEPSPTRAAHAQAAGAHHVLDPSKDNVPDVCFRLTAGLGVHTVFECAGIQAAFDVSLASVRGAGTIVNVAIYETSLTLQTPNILNRRSITYVGSNTYTRGEFQEVIEALVSGKCTDDLISCQPDF</sequence>
<gene>
    <name evidence="6" type="ORF">PV10_07928</name>
</gene>
<dbReference type="EMBL" id="KN847524">
    <property type="protein sequence ID" value="KIV90645.1"/>
    <property type="molecule type" value="Genomic_DNA"/>
</dbReference>
<dbReference type="GO" id="GO:0008270">
    <property type="term" value="F:zinc ion binding"/>
    <property type="evidence" value="ECO:0007669"/>
    <property type="project" value="InterPro"/>
</dbReference>
<dbReference type="PROSITE" id="PS00059">
    <property type="entry name" value="ADH_ZINC"/>
    <property type="match status" value="1"/>
</dbReference>
<dbReference type="InterPro" id="IPR002328">
    <property type="entry name" value="ADH_Zn_CS"/>
</dbReference>
<dbReference type="InterPro" id="IPR011032">
    <property type="entry name" value="GroES-like_sf"/>
</dbReference>
<proteinExistence type="inferred from homology"/>
<dbReference type="PANTHER" id="PTHR43401">
    <property type="entry name" value="L-THREONINE 3-DEHYDROGENASE"/>
    <property type="match status" value="1"/>
</dbReference>
<evidence type="ECO:0000256" key="4">
    <source>
        <dbReference type="RuleBase" id="RU361277"/>
    </source>
</evidence>
<organism evidence="6 7">
    <name type="scientific">Exophiala mesophila</name>
    <name type="common">Black yeast-like fungus</name>
    <dbReference type="NCBI Taxonomy" id="212818"/>
    <lineage>
        <taxon>Eukaryota</taxon>
        <taxon>Fungi</taxon>
        <taxon>Dikarya</taxon>
        <taxon>Ascomycota</taxon>
        <taxon>Pezizomycotina</taxon>
        <taxon>Eurotiomycetes</taxon>
        <taxon>Chaetothyriomycetidae</taxon>
        <taxon>Chaetothyriales</taxon>
        <taxon>Herpotrichiellaceae</taxon>
        <taxon>Exophiala</taxon>
    </lineage>
</organism>
<reference evidence="6 7" key="1">
    <citation type="submission" date="2015-01" db="EMBL/GenBank/DDBJ databases">
        <title>The Genome Sequence of Exophiala mesophila CBS40295.</title>
        <authorList>
            <consortium name="The Broad Institute Genomics Platform"/>
            <person name="Cuomo C."/>
            <person name="de Hoog S."/>
            <person name="Gorbushina A."/>
            <person name="Stielow B."/>
            <person name="Teixiera M."/>
            <person name="Abouelleil A."/>
            <person name="Chapman S.B."/>
            <person name="Priest M."/>
            <person name="Young S.K."/>
            <person name="Wortman J."/>
            <person name="Nusbaum C."/>
            <person name="Birren B."/>
        </authorList>
    </citation>
    <scope>NUCLEOTIDE SEQUENCE [LARGE SCALE GENOMIC DNA]</scope>
    <source>
        <strain evidence="6 7">CBS 40295</strain>
    </source>
</reference>
<dbReference type="OrthoDB" id="3941538at2759"/>
<keyword evidence="7" id="KW-1185">Reference proteome</keyword>
<accession>A0A0D1WNN8</accession>
<dbReference type="PANTHER" id="PTHR43401:SF2">
    <property type="entry name" value="L-THREONINE 3-DEHYDROGENASE"/>
    <property type="match status" value="1"/>
</dbReference>
<keyword evidence="1 4" id="KW-0479">Metal-binding</keyword>
<dbReference type="AlphaFoldDB" id="A0A0D1WNN8"/>
<dbReference type="SUPFAM" id="SSF50129">
    <property type="entry name" value="GroES-like"/>
    <property type="match status" value="1"/>
</dbReference>
<dbReference type="SMART" id="SM00829">
    <property type="entry name" value="PKS_ER"/>
    <property type="match status" value="1"/>
</dbReference>
<dbReference type="GeneID" id="27325773"/>
<dbReference type="Proteomes" id="UP000054302">
    <property type="component" value="Unassembled WGS sequence"/>
</dbReference>
<dbReference type="Pfam" id="PF08240">
    <property type="entry name" value="ADH_N"/>
    <property type="match status" value="1"/>
</dbReference>
<dbReference type="Gene3D" id="3.90.180.10">
    <property type="entry name" value="Medium-chain alcohol dehydrogenases, catalytic domain"/>
    <property type="match status" value="1"/>
</dbReference>
<evidence type="ECO:0000313" key="7">
    <source>
        <dbReference type="Proteomes" id="UP000054302"/>
    </source>
</evidence>
<dbReference type="InterPro" id="IPR013154">
    <property type="entry name" value="ADH-like_N"/>
</dbReference>
<protein>
    <submittedName>
        <fullName evidence="6">Chlorophyll synthesis pathway protein BchC</fullName>
    </submittedName>
</protein>
<dbReference type="GO" id="GO:0016491">
    <property type="term" value="F:oxidoreductase activity"/>
    <property type="evidence" value="ECO:0007669"/>
    <property type="project" value="UniProtKB-KW"/>
</dbReference>
<evidence type="ECO:0000259" key="5">
    <source>
        <dbReference type="SMART" id="SM00829"/>
    </source>
</evidence>
<dbReference type="STRING" id="212818.A0A0D1WNN8"/>
<keyword evidence="3" id="KW-0560">Oxidoreductase</keyword>
<dbReference type="RefSeq" id="XP_016222219.1">
    <property type="nucleotide sequence ID" value="XM_016372887.1"/>
</dbReference>
<comment type="cofactor">
    <cofactor evidence="4">
        <name>Zn(2+)</name>
        <dbReference type="ChEBI" id="CHEBI:29105"/>
    </cofactor>
</comment>
<dbReference type="Gene3D" id="3.40.50.720">
    <property type="entry name" value="NAD(P)-binding Rossmann-like Domain"/>
    <property type="match status" value="1"/>
</dbReference>
<dbReference type="VEuPathDB" id="FungiDB:PV10_07928"/>
<comment type="similarity">
    <text evidence="4">Belongs to the zinc-containing alcohol dehydrogenase family.</text>
</comment>
<evidence type="ECO:0000256" key="2">
    <source>
        <dbReference type="ARBA" id="ARBA00022833"/>
    </source>
</evidence>